<evidence type="ECO:0000259" key="2">
    <source>
        <dbReference type="PROSITE" id="PS50280"/>
    </source>
</evidence>
<dbReference type="InterPro" id="IPR046341">
    <property type="entry name" value="SET_dom_sf"/>
</dbReference>
<dbReference type="SMART" id="SM00317">
    <property type="entry name" value="SET"/>
    <property type="match status" value="1"/>
</dbReference>
<dbReference type="InterPro" id="IPR011990">
    <property type="entry name" value="TPR-like_helical_dom_sf"/>
</dbReference>
<evidence type="ECO:0000313" key="4">
    <source>
        <dbReference type="Proteomes" id="UP001152607"/>
    </source>
</evidence>
<dbReference type="CDD" id="cd20071">
    <property type="entry name" value="SET_SMYD"/>
    <property type="match status" value="1"/>
</dbReference>
<dbReference type="PANTHER" id="PTHR47332">
    <property type="entry name" value="SET DOMAIN-CONTAINING PROTEIN 5"/>
    <property type="match status" value="1"/>
</dbReference>
<feature type="chain" id="PRO_5040944294" description="SET domain-containing protein" evidence="1">
    <location>
        <begin position="20"/>
        <end position="353"/>
    </location>
</feature>
<reference evidence="3" key="1">
    <citation type="submission" date="2023-01" db="EMBL/GenBank/DDBJ databases">
        <authorList>
            <person name="Van Ghelder C."/>
            <person name="Rancurel C."/>
        </authorList>
    </citation>
    <scope>NUCLEOTIDE SEQUENCE</scope>
    <source>
        <strain evidence="3">CNCM I-4278</strain>
    </source>
</reference>
<keyword evidence="4" id="KW-1185">Reference proteome</keyword>
<dbReference type="PROSITE" id="PS50280">
    <property type="entry name" value="SET"/>
    <property type="match status" value="1"/>
</dbReference>
<gene>
    <name evidence="3" type="ORF">PDIGIT_LOCUS12305</name>
</gene>
<protein>
    <recommendedName>
        <fullName evidence="2">SET domain-containing protein</fullName>
    </recommendedName>
</protein>
<comment type="caution">
    <text evidence="3">The sequence shown here is derived from an EMBL/GenBank/DDBJ whole genome shotgun (WGS) entry which is preliminary data.</text>
</comment>
<dbReference type="InterPro" id="IPR001214">
    <property type="entry name" value="SET_dom"/>
</dbReference>
<dbReference type="InterPro" id="IPR053185">
    <property type="entry name" value="SET_domain_protein"/>
</dbReference>
<sequence length="353" mass="39314">MISFTLFLMSLSTLPSIHASQQSCKPPSSLELQNICPFPPEPYIVLPSKGKGLGVFARTNLPAGTIILRETPILTIPPPIIKKGAGYPMPAISSAVRAEFRNLPSSSQSEILTLHHHAFPGEPEKGEGWTDILGYIFRTNAYNTGTNIGLFPRIARINHSCRPNAAYTWNARSGQRIVYASRAIEAGEEISDSYISLLLPRAERRKRLARYGFECTCEACSLAGKKLKESDDRRMEIASAFKMLEDSVQSNLTVAFSTSSSQMKEARLAANQSMHLLSLLEREQLADYYAKAYRAVAVSHARVQDWEMASVWANKGFERRVMEDPGSSWTVEMAEMTRSFIEEWKKELGQGGD</sequence>
<dbReference type="OrthoDB" id="265717at2759"/>
<feature type="signal peptide" evidence="1">
    <location>
        <begin position="1"/>
        <end position="19"/>
    </location>
</feature>
<dbReference type="AlphaFoldDB" id="A0A9W4UM21"/>
<accession>A0A9W4UM21</accession>
<dbReference type="PANTHER" id="PTHR47332:SF4">
    <property type="entry name" value="SET DOMAIN-CONTAINING PROTEIN 5"/>
    <property type="match status" value="1"/>
</dbReference>
<feature type="domain" description="SET" evidence="2">
    <location>
        <begin position="41"/>
        <end position="195"/>
    </location>
</feature>
<dbReference type="Gene3D" id="2.170.270.10">
    <property type="entry name" value="SET domain"/>
    <property type="match status" value="1"/>
</dbReference>
<name>A0A9W4UM21_9PLEO</name>
<dbReference type="EMBL" id="CAOQHR010000009">
    <property type="protein sequence ID" value="CAI6339158.1"/>
    <property type="molecule type" value="Genomic_DNA"/>
</dbReference>
<evidence type="ECO:0000313" key="3">
    <source>
        <dbReference type="EMBL" id="CAI6339158.1"/>
    </source>
</evidence>
<dbReference type="Pfam" id="PF00856">
    <property type="entry name" value="SET"/>
    <property type="match status" value="1"/>
</dbReference>
<dbReference type="Proteomes" id="UP001152607">
    <property type="component" value="Unassembled WGS sequence"/>
</dbReference>
<keyword evidence="1" id="KW-0732">Signal</keyword>
<dbReference type="SUPFAM" id="SSF82199">
    <property type="entry name" value="SET domain"/>
    <property type="match status" value="1"/>
</dbReference>
<evidence type="ECO:0000256" key="1">
    <source>
        <dbReference type="SAM" id="SignalP"/>
    </source>
</evidence>
<dbReference type="Gene3D" id="1.25.40.10">
    <property type="entry name" value="Tetratricopeptide repeat domain"/>
    <property type="match status" value="1"/>
</dbReference>
<organism evidence="3 4">
    <name type="scientific">Periconia digitata</name>
    <dbReference type="NCBI Taxonomy" id="1303443"/>
    <lineage>
        <taxon>Eukaryota</taxon>
        <taxon>Fungi</taxon>
        <taxon>Dikarya</taxon>
        <taxon>Ascomycota</taxon>
        <taxon>Pezizomycotina</taxon>
        <taxon>Dothideomycetes</taxon>
        <taxon>Pleosporomycetidae</taxon>
        <taxon>Pleosporales</taxon>
        <taxon>Massarineae</taxon>
        <taxon>Periconiaceae</taxon>
        <taxon>Periconia</taxon>
    </lineage>
</organism>
<proteinExistence type="predicted"/>